<dbReference type="RefSeq" id="WP_425344671.1">
    <property type="nucleotide sequence ID" value="NZ_JBGUBD010000003.1"/>
</dbReference>
<evidence type="ECO:0000313" key="2">
    <source>
        <dbReference type="Proteomes" id="UP001575105"/>
    </source>
</evidence>
<sequence>MASSVTRHTPITGPDDWTLLNCGLDSLDLGVYVAWGERWPQLLADLEQRRSEAEHTSGIRWRDMIDGPVLILPSGKPPMYRFHLQSADFHLYIGKRQTPFKQTPNLYVSFTAHALWRLGPAQAVEQFVAFVAELGGEILGMRVSRSDLCADFLIPGGVSLDFIRSHRVSLSEKTRDHCDGDVLESFYVGQKGAPTQLRIYDKAREVLAGGTKMWFLDLWGLDACRDVWRVEYQLRRTPLKAFAIHCPADLSAKLAGLWSYLTEQWASLRLPVGTNTSRRPVHPWWQAVQLCAERFGEPCQLQRVRSDDQLAQVDWYVTHIGGCLVGLGVRLGVDELDHLLLVLSGLLGQYWQEGEFEQRYLRKAIQHGIPIKPEQEGEADDAQQQ</sequence>
<gene>
    <name evidence="1" type="ORF">ACERK3_05490</name>
</gene>
<keyword evidence="1" id="KW-0648">Protein biosynthesis</keyword>
<accession>A0ABV4U3L8</accession>
<keyword evidence="2" id="KW-1185">Reference proteome</keyword>
<evidence type="ECO:0000313" key="1">
    <source>
        <dbReference type="EMBL" id="MFA9477745.1"/>
    </source>
</evidence>
<comment type="caution">
    <text evidence="1">The sequence shown here is derived from an EMBL/GenBank/DDBJ whole genome shotgun (WGS) entry which is preliminary data.</text>
</comment>
<name>A0ABV4U3L8_9BACT</name>
<keyword evidence="1" id="KW-0396">Initiation factor</keyword>
<dbReference type="Proteomes" id="UP001575105">
    <property type="component" value="Unassembled WGS sequence"/>
</dbReference>
<protein>
    <submittedName>
        <fullName evidence="1">Plasmid replication initiation factor</fullName>
    </submittedName>
</protein>
<dbReference type="EMBL" id="JBGUBD010000003">
    <property type="protein sequence ID" value="MFA9477745.1"/>
    <property type="molecule type" value="Genomic_DNA"/>
</dbReference>
<organism evidence="1 2">
    <name type="scientific">Natronomicrosphaera hydrolytica</name>
    <dbReference type="NCBI Taxonomy" id="3242702"/>
    <lineage>
        <taxon>Bacteria</taxon>
        <taxon>Pseudomonadati</taxon>
        <taxon>Planctomycetota</taxon>
        <taxon>Phycisphaerae</taxon>
        <taxon>Phycisphaerales</taxon>
        <taxon>Phycisphaeraceae</taxon>
        <taxon>Natronomicrosphaera</taxon>
    </lineage>
</organism>
<dbReference type="GO" id="GO:0003743">
    <property type="term" value="F:translation initiation factor activity"/>
    <property type="evidence" value="ECO:0007669"/>
    <property type="project" value="UniProtKB-KW"/>
</dbReference>
<reference evidence="1 2" key="1">
    <citation type="submission" date="2024-08" db="EMBL/GenBank/DDBJ databases">
        <title>Whole-genome sequencing of halo(alkali)philic microorganisms from hypersaline lakes.</title>
        <authorList>
            <person name="Sorokin D.Y."/>
            <person name="Merkel A.Y."/>
            <person name="Messina E."/>
            <person name="Yakimov M."/>
        </authorList>
    </citation>
    <scope>NUCLEOTIDE SEQUENCE [LARGE SCALE GENOMIC DNA]</scope>
    <source>
        <strain evidence="1 2">AB-hyl4</strain>
    </source>
</reference>
<proteinExistence type="predicted"/>